<organism evidence="1 2">
    <name type="scientific">Stieleria neptunia</name>
    <dbReference type="NCBI Taxonomy" id="2527979"/>
    <lineage>
        <taxon>Bacteria</taxon>
        <taxon>Pseudomonadati</taxon>
        <taxon>Planctomycetota</taxon>
        <taxon>Planctomycetia</taxon>
        <taxon>Pirellulales</taxon>
        <taxon>Pirellulaceae</taxon>
        <taxon>Stieleria</taxon>
    </lineage>
</organism>
<proteinExistence type="predicted"/>
<gene>
    <name evidence="1" type="ORF">Enr13x_37190</name>
</gene>
<dbReference type="AlphaFoldDB" id="A0A518HSM8"/>
<protein>
    <submittedName>
        <fullName evidence="1">Uncharacterized protein</fullName>
    </submittedName>
</protein>
<accession>A0A518HSM8</accession>
<dbReference type="Proteomes" id="UP000319004">
    <property type="component" value="Chromosome"/>
</dbReference>
<reference evidence="1 2" key="1">
    <citation type="submission" date="2019-03" db="EMBL/GenBank/DDBJ databases">
        <title>Deep-cultivation of Planctomycetes and their phenomic and genomic characterization uncovers novel biology.</title>
        <authorList>
            <person name="Wiegand S."/>
            <person name="Jogler M."/>
            <person name="Boedeker C."/>
            <person name="Pinto D."/>
            <person name="Vollmers J."/>
            <person name="Rivas-Marin E."/>
            <person name="Kohn T."/>
            <person name="Peeters S.H."/>
            <person name="Heuer A."/>
            <person name="Rast P."/>
            <person name="Oberbeckmann S."/>
            <person name="Bunk B."/>
            <person name="Jeske O."/>
            <person name="Meyerdierks A."/>
            <person name="Storesund J.E."/>
            <person name="Kallscheuer N."/>
            <person name="Luecker S."/>
            <person name="Lage O.M."/>
            <person name="Pohl T."/>
            <person name="Merkel B.J."/>
            <person name="Hornburger P."/>
            <person name="Mueller R.-W."/>
            <person name="Bruemmer F."/>
            <person name="Labrenz M."/>
            <person name="Spormann A.M."/>
            <person name="Op den Camp H."/>
            <person name="Overmann J."/>
            <person name="Amann R."/>
            <person name="Jetten M.S.M."/>
            <person name="Mascher T."/>
            <person name="Medema M.H."/>
            <person name="Devos D.P."/>
            <person name="Kaster A.-K."/>
            <person name="Ovreas L."/>
            <person name="Rohde M."/>
            <person name="Galperin M.Y."/>
            <person name="Jogler C."/>
        </authorList>
    </citation>
    <scope>NUCLEOTIDE SEQUENCE [LARGE SCALE GENOMIC DNA]</scope>
    <source>
        <strain evidence="1 2">Enr13</strain>
    </source>
</reference>
<evidence type="ECO:0000313" key="1">
    <source>
        <dbReference type="EMBL" id="QDV43859.1"/>
    </source>
</evidence>
<dbReference type="EMBL" id="CP037423">
    <property type="protein sequence ID" value="QDV43859.1"/>
    <property type="molecule type" value="Genomic_DNA"/>
</dbReference>
<sequence>MSLIPQKHRSSKPSLRRVTLAAKEEKWNSMESVE</sequence>
<dbReference type="KEGG" id="snep:Enr13x_37190"/>
<keyword evidence="2" id="KW-1185">Reference proteome</keyword>
<evidence type="ECO:0000313" key="2">
    <source>
        <dbReference type="Proteomes" id="UP000319004"/>
    </source>
</evidence>
<name>A0A518HSM8_9BACT</name>